<proteinExistence type="predicted"/>
<evidence type="ECO:0000259" key="1">
    <source>
        <dbReference type="Pfam" id="PF03781"/>
    </source>
</evidence>
<dbReference type="InterPro" id="IPR016187">
    <property type="entry name" value="CTDL_fold"/>
</dbReference>
<dbReference type="Proteomes" id="UP001596337">
    <property type="component" value="Unassembled WGS sequence"/>
</dbReference>
<dbReference type="Gene3D" id="3.90.1580.10">
    <property type="entry name" value="paralog of FGE (formylglycine-generating enzyme)"/>
    <property type="match status" value="1"/>
</dbReference>
<feature type="domain" description="Sulfatase-modifying factor enzyme-like" evidence="1">
    <location>
        <begin position="48"/>
        <end position="183"/>
    </location>
</feature>
<comment type="caution">
    <text evidence="2">The sequence shown here is derived from an EMBL/GenBank/DDBJ whole genome shotgun (WGS) entry which is preliminary data.</text>
</comment>
<reference evidence="3" key="1">
    <citation type="journal article" date="2019" name="Int. J. Syst. Evol. Microbiol.">
        <title>The Global Catalogue of Microorganisms (GCM) 10K type strain sequencing project: providing services to taxonomists for standard genome sequencing and annotation.</title>
        <authorList>
            <consortium name="The Broad Institute Genomics Platform"/>
            <consortium name="The Broad Institute Genome Sequencing Center for Infectious Disease"/>
            <person name="Wu L."/>
            <person name="Ma J."/>
        </authorList>
    </citation>
    <scope>NUCLEOTIDE SEQUENCE [LARGE SCALE GENOMIC DNA]</scope>
    <source>
        <strain evidence="3">KCTC 32255</strain>
    </source>
</reference>
<dbReference type="EMBL" id="JBHSXX010000001">
    <property type="protein sequence ID" value="MFC6867257.1"/>
    <property type="molecule type" value="Genomic_DNA"/>
</dbReference>
<dbReference type="Pfam" id="PF03781">
    <property type="entry name" value="FGE-sulfatase"/>
    <property type="match status" value="1"/>
</dbReference>
<keyword evidence="3" id="KW-1185">Reference proteome</keyword>
<name>A0ABW2BYB2_9PSEU</name>
<gene>
    <name evidence="2" type="ORF">ACFQGD_08850</name>
</gene>
<dbReference type="RefSeq" id="WP_345394981.1">
    <property type="nucleotide sequence ID" value="NZ_BAABLA010000022.1"/>
</dbReference>
<evidence type="ECO:0000313" key="2">
    <source>
        <dbReference type="EMBL" id="MFC6867257.1"/>
    </source>
</evidence>
<dbReference type="InterPro" id="IPR042095">
    <property type="entry name" value="SUMF_sf"/>
</dbReference>
<dbReference type="PANTHER" id="PTHR23150:SF19">
    <property type="entry name" value="FORMYLGLYCINE-GENERATING ENZYME"/>
    <property type="match status" value="1"/>
</dbReference>
<dbReference type="SUPFAM" id="SSF56436">
    <property type="entry name" value="C-type lectin-like"/>
    <property type="match status" value="1"/>
</dbReference>
<dbReference type="InterPro" id="IPR051043">
    <property type="entry name" value="Sulfatase_Mod_Factor_Kinase"/>
</dbReference>
<accession>A0ABW2BYB2</accession>
<sequence length="185" mass="19949">MNLEWIEVTGGVCAFGDDARPIQVATLLWTRTPIAYGHLPSEHPGLGPRFPVAEISHAEATEIASRLGGRLPRSAEWEWMAAGADRRRWPWGNAPWQAAFANLRDSGHGTVTTVDTHPDGATPEGLLDVAGNVWEWTASTAMSDGVIIRGGSYAAPPLYAQCTFLNAAPAELRSRGIGLRVVREP</sequence>
<dbReference type="PANTHER" id="PTHR23150">
    <property type="entry name" value="SULFATASE MODIFYING FACTOR 1, 2"/>
    <property type="match status" value="1"/>
</dbReference>
<protein>
    <submittedName>
        <fullName evidence="2">Formylglycine-generating enzyme family protein</fullName>
    </submittedName>
</protein>
<organism evidence="2 3">
    <name type="scientific">Haloechinothrix salitolerans</name>
    <dbReference type="NCBI Taxonomy" id="926830"/>
    <lineage>
        <taxon>Bacteria</taxon>
        <taxon>Bacillati</taxon>
        <taxon>Actinomycetota</taxon>
        <taxon>Actinomycetes</taxon>
        <taxon>Pseudonocardiales</taxon>
        <taxon>Pseudonocardiaceae</taxon>
        <taxon>Haloechinothrix</taxon>
    </lineage>
</organism>
<evidence type="ECO:0000313" key="3">
    <source>
        <dbReference type="Proteomes" id="UP001596337"/>
    </source>
</evidence>
<dbReference type="InterPro" id="IPR005532">
    <property type="entry name" value="SUMF_dom"/>
</dbReference>